<dbReference type="EMBL" id="VSSQ01051818">
    <property type="protein sequence ID" value="MPN05930.1"/>
    <property type="molecule type" value="Genomic_DNA"/>
</dbReference>
<gene>
    <name evidence="2" type="ORF">SDC9_153184</name>
</gene>
<evidence type="ECO:0000313" key="2">
    <source>
        <dbReference type="EMBL" id="MPN05930.1"/>
    </source>
</evidence>
<dbReference type="GO" id="GO:0006799">
    <property type="term" value="P:polyphosphate biosynthetic process"/>
    <property type="evidence" value="ECO:0007669"/>
    <property type="project" value="UniProtKB-ARBA"/>
</dbReference>
<comment type="caution">
    <text evidence="2">The sequence shown here is derived from an EMBL/GenBank/DDBJ whole genome shotgun (WGS) entry which is preliminary data.</text>
</comment>
<protein>
    <recommendedName>
        <fullName evidence="1">VTC domain-containing protein</fullName>
    </recommendedName>
</protein>
<feature type="domain" description="VTC" evidence="1">
    <location>
        <begin position="6"/>
        <end position="112"/>
    </location>
</feature>
<sequence length="132" mass="15662">MPNEYKDRQVLAEIQKFIWRYQAKPKVFLSYERVAYFEKGNPNLRVSLDSHILSRRNQVLFTGGDYGTPLLQEGEYIMEIKCEGHIPLWLSQQLSKQRVFRTGFSKYGTEYKNYSESKLFDFAKTGVEQYVR</sequence>
<accession>A0A645EWW2</accession>
<reference evidence="2" key="1">
    <citation type="submission" date="2019-08" db="EMBL/GenBank/DDBJ databases">
        <authorList>
            <person name="Kucharzyk K."/>
            <person name="Murdoch R.W."/>
            <person name="Higgins S."/>
            <person name="Loffler F."/>
        </authorList>
    </citation>
    <scope>NUCLEOTIDE SEQUENCE</scope>
</reference>
<dbReference type="AlphaFoldDB" id="A0A645EWW2"/>
<evidence type="ECO:0000259" key="1">
    <source>
        <dbReference type="Pfam" id="PF09359"/>
    </source>
</evidence>
<proteinExistence type="predicted"/>
<dbReference type="Gene3D" id="3.20.100.30">
    <property type="entry name" value="VTC, catalytic tunnel domain"/>
    <property type="match status" value="1"/>
</dbReference>
<name>A0A645EWW2_9ZZZZ</name>
<dbReference type="InterPro" id="IPR018966">
    <property type="entry name" value="VTC_domain"/>
</dbReference>
<dbReference type="InterPro" id="IPR042267">
    <property type="entry name" value="VTC_sf"/>
</dbReference>
<organism evidence="2">
    <name type="scientific">bioreactor metagenome</name>
    <dbReference type="NCBI Taxonomy" id="1076179"/>
    <lineage>
        <taxon>unclassified sequences</taxon>
        <taxon>metagenomes</taxon>
        <taxon>ecological metagenomes</taxon>
    </lineage>
</organism>
<dbReference type="Pfam" id="PF09359">
    <property type="entry name" value="VTC"/>
    <property type="match status" value="1"/>
</dbReference>